<dbReference type="Proteomes" id="UP000714618">
    <property type="component" value="Unassembled WGS sequence"/>
</dbReference>
<name>A0A9N8JWR9_9PEZI</name>
<evidence type="ECO:0000313" key="2">
    <source>
        <dbReference type="Proteomes" id="UP000714618"/>
    </source>
</evidence>
<dbReference type="OrthoDB" id="3876001at2759"/>
<gene>
    <name evidence="1" type="ORF">AWRI4233_LOCUS5509</name>
</gene>
<protein>
    <submittedName>
        <fullName evidence="1">Uncharacterized protein</fullName>
    </submittedName>
</protein>
<sequence length="223" mass="26156">MAAMQPQQEIFEREQYFWYHDGNEHIESWLSTNSQDYPDIYATYINDANAVVYRKRVGKPTEYDQRMLTFLEQYPMTHANINWSGVGPHKTGMIDVLTYNNDPQILAQARDLLYKHVFDVGHRHQHWVWRGENGLLNRNEVEPLSKKQKSHLKSKARWDRMDEMNARLRARGITADTIDPALFAEGPGGVNSRRYIERLMLDLEVGKNEENQSKKADNDTEME</sequence>
<comment type="caution">
    <text evidence="1">The sequence shown here is derived from an EMBL/GenBank/DDBJ whole genome shotgun (WGS) entry which is preliminary data.</text>
</comment>
<keyword evidence="2" id="KW-1185">Reference proteome</keyword>
<evidence type="ECO:0000313" key="1">
    <source>
        <dbReference type="EMBL" id="CAD0096195.1"/>
    </source>
</evidence>
<proteinExistence type="predicted"/>
<organism evidence="1 2">
    <name type="scientific">Aureobasidium mustum</name>
    <dbReference type="NCBI Taxonomy" id="2773714"/>
    <lineage>
        <taxon>Eukaryota</taxon>
        <taxon>Fungi</taxon>
        <taxon>Dikarya</taxon>
        <taxon>Ascomycota</taxon>
        <taxon>Pezizomycotina</taxon>
        <taxon>Dothideomycetes</taxon>
        <taxon>Dothideomycetidae</taxon>
        <taxon>Dothideales</taxon>
        <taxon>Saccotheciaceae</taxon>
        <taxon>Aureobasidium</taxon>
    </lineage>
</organism>
<accession>A0A9N8JWR9</accession>
<reference evidence="1" key="1">
    <citation type="submission" date="2020-06" db="EMBL/GenBank/DDBJ databases">
        <authorList>
            <person name="Onetto C."/>
        </authorList>
    </citation>
    <scope>NUCLEOTIDE SEQUENCE</scope>
</reference>
<dbReference type="AlphaFoldDB" id="A0A9N8JWR9"/>
<dbReference type="EMBL" id="CAIJEO010000007">
    <property type="protein sequence ID" value="CAD0096195.1"/>
    <property type="molecule type" value="Genomic_DNA"/>
</dbReference>